<feature type="transmembrane region" description="Helical" evidence="1">
    <location>
        <begin position="258"/>
        <end position="279"/>
    </location>
</feature>
<dbReference type="EMBL" id="QSFX01000013">
    <property type="protein sequence ID" value="RHA88729.1"/>
    <property type="molecule type" value="Genomic_DNA"/>
</dbReference>
<feature type="transmembrane region" description="Helical" evidence="1">
    <location>
        <begin position="167"/>
        <end position="186"/>
    </location>
</feature>
<dbReference type="PANTHER" id="PTHR35342">
    <property type="entry name" value="TRICARBOXYLIC TRANSPORT PROTEIN"/>
    <property type="match status" value="1"/>
</dbReference>
<evidence type="ECO:0000313" key="6">
    <source>
        <dbReference type="Proteomes" id="UP000095453"/>
    </source>
</evidence>
<feature type="transmembrane region" description="Helical" evidence="1">
    <location>
        <begin position="354"/>
        <end position="371"/>
    </location>
</feature>
<dbReference type="PANTHER" id="PTHR35342:SF5">
    <property type="entry name" value="TRICARBOXYLIC TRANSPORT PROTEIN"/>
    <property type="match status" value="1"/>
</dbReference>
<dbReference type="AlphaFoldDB" id="A0A173UT30"/>
<feature type="transmembrane region" description="Helical" evidence="1">
    <location>
        <begin position="464"/>
        <end position="484"/>
    </location>
</feature>
<protein>
    <submittedName>
        <fullName evidence="4">C4-dicarboxylate ABC transporter permease</fullName>
    </submittedName>
    <submittedName>
        <fullName evidence="3">Tripartite tricarboxylate transporter TctA family</fullName>
    </submittedName>
</protein>
<sequence>MGQVISEALMNLLSVQNLIFVNVGIFIGIIFGAIPGMNGNLAITVLLPFTFQMDTVPALLMLTAIFFGANFGGSISSILINTPGTNAAAATLIDGYPMCRNGQPRRALDMALVASTFGGLVSAFCLLFFAPQISKVAMKFSSPEYFALAIFGLSVIASVSGKSLVKGLISGGLGILLATVGIDSVSGVTRFTFGNIRLYNGIKMLAVLLGVYAIAQMIGRINKTEAAVVSNLKAADKDDHITKEDVKKTLPIMTKSSLIGAFIGAVPGTGGAIASFIAYNEAKRKAKPGEKFGEGEIKGIAAPESANNGATAATLIPLLTLGIPGDVVAATLLGAFTMHGLVVGPKLFETSGPIVYAVLIGCVIAQLIMFFQGKYLLGLFVKITHIPQELLTALLVVICCAGAFAIGSSEMDVYVMLLFGVIAYFMQKLDFPSVPIVLGMVLGPIAESNLRNALVMSNGSWTIFVKRPICLAFIILTFVLIVLLKKGDAKQRKATDKYMKGEQEE</sequence>
<evidence type="ECO:0000313" key="3">
    <source>
        <dbReference type="EMBL" id="CUN18079.1"/>
    </source>
</evidence>
<feature type="transmembrane region" description="Helical" evidence="1">
    <location>
        <begin position="59"/>
        <end position="80"/>
    </location>
</feature>
<accession>A0A173UT30</accession>
<dbReference type="RefSeq" id="WP_055170071.1">
    <property type="nucleotide sequence ID" value="NZ_CABJFX010000013.1"/>
</dbReference>
<feature type="transmembrane region" description="Helical" evidence="1">
    <location>
        <begin position="19"/>
        <end position="47"/>
    </location>
</feature>
<keyword evidence="1" id="KW-0812">Transmembrane</keyword>
<evidence type="ECO:0000313" key="5">
    <source>
        <dbReference type="EMBL" id="RHA88729.1"/>
    </source>
</evidence>
<keyword evidence="1" id="KW-0472">Membrane</keyword>
<evidence type="ECO:0000256" key="1">
    <source>
        <dbReference type="SAM" id="Phobius"/>
    </source>
</evidence>
<dbReference type="Proteomes" id="UP000095453">
    <property type="component" value="Unassembled WGS sequence"/>
</dbReference>
<feature type="transmembrane region" description="Helical" evidence="1">
    <location>
        <begin position="198"/>
        <end position="218"/>
    </location>
</feature>
<gene>
    <name evidence="5" type="ORF">DW914_08645</name>
    <name evidence="4" type="ORF">DWY96_01000</name>
    <name evidence="3" type="ORF">ERS852444_02267</name>
</gene>
<dbReference type="Proteomes" id="UP000283492">
    <property type="component" value="Unassembled WGS sequence"/>
</dbReference>
<name>A0A173UT30_9FIRM</name>
<feature type="domain" description="DUF112" evidence="2">
    <location>
        <begin position="18"/>
        <end position="438"/>
    </location>
</feature>
<organism evidence="3 6">
    <name type="scientific">Roseburia inulinivorans</name>
    <dbReference type="NCBI Taxonomy" id="360807"/>
    <lineage>
        <taxon>Bacteria</taxon>
        <taxon>Bacillati</taxon>
        <taxon>Bacillota</taxon>
        <taxon>Clostridia</taxon>
        <taxon>Lachnospirales</taxon>
        <taxon>Lachnospiraceae</taxon>
        <taxon>Roseburia</taxon>
    </lineage>
</organism>
<feature type="transmembrane region" description="Helical" evidence="1">
    <location>
        <begin position="392"/>
        <end position="425"/>
    </location>
</feature>
<dbReference type="EMBL" id="QRTF01000001">
    <property type="protein sequence ID" value="RGQ55923.1"/>
    <property type="molecule type" value="Genomic_DNA"/>
</dbReference>
<feature type="transmembrane region" description="Helical" evidence="1">
    <location>
        <begin position="142"/>
        <end position="161"/>
    </location>
</feature>
<evidence type="ECO:0000313" key="4">
    <source>
        <dbReference type="EMBL" id="RGQ55923.1"/>
    </source>
</evidence>
<dbReference type="Proteomes" id="UP000283738">
    <property type="component" value="Unassembled WGS sequence"/>
</dbReference>
<evidence type="ECO:0000259" key="2">
    <source>
        <dbReference type="Pfam" id="PF01970"/>
    </source>
</evidence>
<feature type="transmembrane region" description="Helical" evidence="1">
    <location>
        <begin position="110"/>
        <end position="130"/>
    </location>
</feature>
<evidence type="ECO:0000313" key="7">
    <source>
        <dbReference type="Proteomes" id="UP000283492"/>
    </source>
</evidence>
<evidence type="ECO:0000313" key="8">
    <source>
        <dbReference type="Proteomes" id="UP000283738"/>
    </source>
</evidence>
<keyword evidence="1" id="KW-1133">Transmembrane helix</keyword>
<reference evidence="7 8" key="2">
    <citation type="submission" date="2018-08" db="EMBL/GenBank/DDBJ databases">
        <title>A genome reference for cultivated species of the human gut microbiota.</title>
        <authorList>
            <person name="Zou Y."/>
            <person name="Xue W."/>
            <person name="Luo G."/>
        </authorList>
    </citation>
    <scope>NUCLEOTIDE SEQUENCE [LARGE SCALE GENOMIC DNA]</scope>
    <source>
        <strain evidence="4 8">AF28-15</strain>
        <strain evidence="5 7">AM42-1AC</strain>
    </source>
</reference>
<reference evidence="3 6" key="1">
    <citation type="submission" date="2015-09" db="EMBL/GenBank/DDBJ databases">
        <authorList>
            <consortium name="Pathogen Informatics"/>
        </authorList>
    </citation>
    <scope>NUCLEOTIDE SEQUENCE [LARGE SCALE GENOMIC DNA]</scope>
    <source>
        <strain evidence="3 6">2789STDY5608887</strain>
    </source>
</reference>
<dbReference type="Pfam" id="PF01970">
    <property type="entry name" value="TctA"/>
    <property type="match status" value="1"/>
</dbReference>
<proteinExistence type="predicted"/>
<dbReference type="InterPro" id="IPR002823">
    <property type="entry name" value="DUF112_TM"/>
</dbReference>
<dbReference type="EMBL" id="CYXX01000017">
    <property type="protein sequence ID" value="CUN18079.1"/>
    <property type="molecule type" value="Genomic_DNA"/>
</dbReference>